<dbReference type="PANTHER" id="PTHR22911">
    <property type="entry name" value="ACYL-MALONYL CONDENSING ENZYME-RELATED"/>
    <property type="match status" value="1"/>
</dbReference>
<keyword evidence="1" id="KW-1133">Transmembrane helix</keyword>
<evidence type="ECO:0008006" key="4">
    <source>
        <dbReference type="Google" id="ProtNLM"/>
    </source>
</evidence>
<keyword evidence="1" id="KW-0472">Membrane</keyword>
<feature type="transmembrane region" description="Helical" evidence="1">
    <location>
        <begin position="12"/>
        <end position="35"/>
    </location>
</feature>
<dbReference type="Proteomes" id="UP001152320">
    <property type="component" value="Chromosome 1"/>
</dbReference>
<feature type="transmembrane region" description="Helical" evidence="1">
    <location>
        <begin position="101"/>
        <end position="120"/>
    </location>
</feature>
<feature type="transmembrane region" description="Helical" evidence="1">
    <location>
        <begin position="72"/>
        <end position="95"/>
    </location>
</feature>
<gene>
    <name evidence="2" type="ORF">HOLleu_04565</name>
</gene>
<protein>
    <recommendedName>
        <fullName evidence="4">EamA domain-containing protein</fullName>
    </recommendedName>
</protein>
<feature type="transmembrane region" description="Helical" evidence="1">
    <location>
        <begin position="254"/>
        <end position="273"/>
    </location>
</feature>
<dbReference type="AlphaFoldDB" id="A0A9Q1CTH4"/>
<proteinExistence type="predicted"/>
<feature type="transmembrane region" description="Helical" evidence="1">
    <location>
        <begin position="222"/>
        <end position="242"/>
    </location>
</feature>
<feature type="transmembrane region" description="Helical" evidence="1">
    <location>
        <begin position="161"/>
        <end position="184"/>
    </location>
</feature>
<evidence type="ECO:0000313" key="2">
    <source>
        <dbReference type="EMBL" id="KAJ8051116.1"/>
    </source>
</evidence>
<reference evidence="2" key="1">
    <citation type="submission" date="2021-10" db="EMBL/GenBank/DDBJ databases">
        <title>Tropical sea cucumber genome reveals ecological adaptation and Cuvierian tubules defense mechanism.</title>
        <authorList>
            <person name="Chen T."/>
        </authorList>
    </citation>
    <scope>NUCLEOTIDE SEQUENCE</scope>
    <source>
        <strain evidence="2">Nanhai2018</strain>
        <tissue evidence="2">Muscle</tissue>
    </source>
</reference>
<dbReference type="OrthoDB" id="306876at2759"/>
<evidence type="ECO:0000256" key="1">
    <source>
        <dbReference type="SAM" id="Phobius"/>
    </source>
</evidence>
<feature type="transmembrane region" description="Helical" evidence="1">
    <location>
        <begin position="41"/>
        <end position="60"/>
    </location>
</feature>
<dbReference type="EMBL" id="JAIZAY010000001">
    <property type="protein sequence ID" value="KAJ8051116.1"/>
    <property type="molecule type" value="Genomic_DNA"/>
</dbReference>
<keyword evidence="1" id="KW-0812">Transmembrane</keyword>
<feature type="transmembrane region" description="Helical" evidence="1">
    <location>
        <begin position="127"/>
        <end position="149"/>
    </location>
</feature>
<dbReference type="InterPro" id="IPR037185">
    <property type="entry name" value="EmrE-like"/>
</dbReference>
<sequence length="325" mass="35337">MELAEFLELHKGSMYCFAFGMMMTIQVNLAKLLIYSSNASYVTLIRTVFTALMAMPLVEWDAANTLDGTDLFLYLASAVTYVIPCGLLALGLTYLGVGDSTAIEFGGSLILVALISHFVLNESLSIPYLIMLLVDCVGIVLVSQPSIIFGTPDVPLEGREIGAIFTLAGAFFFALWQIIVRILAKRSALKCWLIIYTHGLVGLVIAGGWTAVESAWQVPDTWFSGIVFVGYGVACTMQLITGLKALTNEEAKRVALVLTLSVVLSYALQLTAFGEELDWISISGGIIVVVCVVLSECWDCIKDKINILRESYENPESLNVDGESD</sequence>
<comment type="caution">
    <text evidence="2">The sequence shown here is derived from an EMBL/GenBank/DDBJ whole genome shotgun (WGS) entry which is preliminary data.</text>
</comment>
<organism evidence="2 3">
    <name type="scientific">Holothuria leucospilota</name>
    <name type="common">Black long sea cucumber</name>
    <name type="synonym">Mertensiothuria leucospilota</name>
    <dbReference type="NCBI Taxonomy" id="206669"/>
    <lineage>
        <taxon>Eukaryota</taxon>
        <taxon>Metazoa</taxon>
        <taxon>Echinodermata</taxon>
        <taxon>Eleutherozoa</taxon>
        <taxon>Echinozoa</taxon>
        <taxon>Holothuroidea</taxon>
        <taxon>Aspidochirotacea</taxon>
        <taxon>Aspidochirotida</taxon>
        <taxon>Holothuriidae</taxon>
        <taxon>Holothuria</taxon>
    </lineage>
</organism>
<accession>A0A9Q1CTH4</accession>
<keyword evidence="3" id="KW-1185">Reference proteome</keyword>
<feature type="transmembrane region" description="Helical" evidence="1">
    <location>
        <begin position="191"/>
        <end position="210"/>
    </location>
</feature>
<dbReference type="SUPFAM" id="SSF103481">
    <property type="entry name" value="Multidrug resistance efflux transporter EmrE"/>
    <property type="match status" value="1"/>
</dbReference>
<dbReference type="GO" id="GO:0016020">
    <property type="term" value="C:membrane"/>
    <property type="evidence" value="ECO:0007669"/>
    <property type="project" value="TreeGrafter"/>
</dbReference>
<evidence type="ECO:0000313" key="3">
    <source>
        <dbReference type="Proteomes" id="UP001152320"/>
    </source>
</evidence>
<dbReference type="Gene3D" id="1.10.3730.20">
    <property type="match status" value="1"/>
</dbReference>
<feature type="transmembrane region" description="Helical" evidence="1">
    <location>
        <begin position="279"/>
        <end position="301"/>
    </location>
</feature>
<name>A0A9Q1CTH4_HOLLE</name>